<protein>
    <recommendedName>
        <fullName evidence="5">HTH cro/C1-type domain-containing protein</fullName>
    </recommendedName>
</protein>
<feature type="region of interest" description="Disordered" evidence="1">
    <location>
        <begin position="1"/>
        <end position="32"/>
    </location>
</feature>
<evidence type="ECO:0000259" key="2">
    <source>
        <dbReference type="Pfam" id="PF24735"/>
    </source>
</evidence>
<evidence type="ECO:0008006" key="5">
    <source>
        <dbReference type="Google" id="ProtNLM"/>
    </source>
</evidence>
<organism evidence="4">
    <name type="scientific">bioreactor metagenome</name>
    <dbReference type="NCBI Taxonomy" id="1076179"/>
    <lineage>
        <taxon>unclassified sequences</taxon>
        <taxon>metagenomes</taxon>
        <taxon>ecological metagenomes</taxon>
    </lineage>
</organism>
<reference evidence="4" key="1">
    <citation type="submission" date="2019-08" db="EMBL/GenBank/DDBJ databases">
        <authorList>
            <person name="Kucharzyk K."/>
            <person name="Murdoch R.W."/>
            <person name="Higgins S."/>
            <person name="Loffler F."/>
        </authorList>
    </citation>
    <scope>NUCLEOTIDE SEQUENCE</scope>
</reference>
<dbReference type="Pfam" id="PF24735">
    <property type="entry name" value="DUF7686"/>
    <property type="match status" value="1"/>
</dbReference>
<accession>A0A645ENL2</accession>
<evidence type="ECO:0000313" key="4">
    <source>
        <dbReference type="EMBL" id="MPN03605.1"/>
    </source>
</evidence>
<dbReference type="Pfam" id="PF24828">
    <property type="entry name" value="DUF7713"/>
    <property type="match status" value="1"/>
</dbReference>
<dbReference type="CDD" id="cd00093">
    <property type="entry name" value="HTH_XRE"/>
    <property type="match status" value="1"/>
</dbReference>
<name>A0A645ENL2_9ZZZZ</name>
<dbReference type="SUPFAM" id="SSF47413">
    <property type="entry name" value="lambda repressor-like DNA-binding domains"/>
    <property type="match status" value="1"/>
</dbReference>
<proteinExistence type="predicted"/>
<dbReference type="Gene3D" id="1.10.260.40">
    <property type="entry name" value="lambda repressor-like DNA-binding domains"/>
    <property type="match status" value="1"/>
</dbReference>
<dbReference type="InterPro" id="IPR056130">
    <property type="entry name" value="DUF7713"/>
</dbReference>
<feature type="domain" description="DUF7713" evidence="3">
    <location>
        <begin position="202"/>
        <end position="259"/>
    </location>
</feature>
<dbReference type="InterPro" id="IPR001387">
    <property type="entry name" value="Cro/C1-type_HTH"/>
</dbReference>
<dbReference type="GO" id="GO:0003677">
    <property type="term" value="F:DNA binding"/>
    <property type="evidence" value="ECO:0007669"/>
    <property type="project" value="InterPro"/>
</dbReference>
<sequence length="259" mass="28478">MSKSRAVTDVQENRTSADDDVSGRPIPASESDAVGARIKEVIGDESKRSFARRCGFSDGLLSAYIKGDKAPGLNHFRTIAEKGGVTLDWLATGRSPKWRKLASYPIDEERDAVELHAMEPLNQAVGRVSRLPLEETYLDCNGRDRKFEIQQGPQTDGVLVRAREVSPAAWPGYEFSAWSSSLGDALGKLRARIRDGLARRYLIEHPKRGLQMLSSSLVGEIASEGLVIDGRMIQFDQVKQLLSAHEGQVISITIKDGSE</sequence>
<evidence type="ECO:0000259" key="3">
    <source>
        <dbReference type="Pfam" id="PF24828"/>
    </source>
</evidence>
<dbReference type="InterPro" id="IPR056103">
    <property type="entry name" value="DUF7686"/>
</dbReference>
<dbReference type="InterPro" id="IPR010982">
    <property type="entry name" value="Lambda_DNA-bd_dom_sf"/>
</dbReference>
<dbReference type="EMBL" id="VSSQ01049532">
    <property type="protein sequence ID" value="MPN03605.1"/>
    <property type="molecule type" value="Genomic_DNA"/>
</dbReference>
<comment type="caution">
    <text evidence="4">The sequence shown here is derived from an EMBL/GenBank/DDBJ whole genome shotgun (WGS) entry which is preliminary data.</text>
</comment>
<dbReference type="AlphaFoldDB" id="A0A645ENL2"/>
<gene>
    <name evidence="4" type="ORF">SDC9_150836</name>
</gene>
<evidence type="ECO:0000256" key="1">
    <source>
        <dbReference type="SAM" id="MobiDB-lite"/>
    </source>
</evidence>
<feature type="domain" description="DUF7686" evidence="2">
    <location>
        <begin position="134"/>
        <end position="198"/>
    </location>
</feature>